<feature type="transmembrane region" description="Helical" evidence="8">
    <location>
        <begin position="331"/>
        <end position="353"/>
    </location>
</feature>
<dbReference type="InterPro" id="IPR053166">
    <property type="entry name" value="UPF0718_permease"/>
</dbReference>
<comment type="subcellular location">
    <subcellularLocation>
        <location evidence="1">Cell membrane</location>
        <topology evidence="1">Multi-pass membrane protein</topology>
    </subcellularLocation>
</comment>
<proteinExistence type="inferred from homology"/>
<feature type="region of interest" description="Disordered" evidence="7">
    <location>
        <begin position="446"/>
        <end position="465"/>
    </location>
</feature>
<evidence type="ECO:0000256" key="4">
    <source>
        <dbReference type="ARBA" id="ARBA00022692"/>
    </source>
</evidence>
<reference evidence="9 10" key="1">
    <citation type="submission" date="2020-07" db="EMBL/GenBank/DDBJ databases">
        <title>Halosimplex litoreum sp. nov. and Halosimplex rubrum sp. nov., isolated from different salt environments.</title>
        <authorList>
            <person name="Cui H."/>
        </authorList>
    </citation>
    <scope>NUCLEOTIDE SEQUENCE [LARGE SCALE GENOMIC DNA]</scope>
    <source>
        <strain evidence="9 10">R2</strain>
    </source>
</reference>
<evidence type="ECO:0000313" key="9">
    <source>
        <dbReference type="EMBL" id="QLH84031.1"/>
    </source>
</evidence>
<keyword evidence="3" id="KW-1003">Cell membrane</keyword>
<feature type="transmembrane region" description="Helical" evidence="8">
    <location>
        <begin position="416"/>
        <end position="439"/>
    </location>
</feature>
<dbReference type="RefSeq" id="WP_179919129.1">
    <property type="nucleotide sequence ID" value="NZ_CP058909.1"/>
</dbReference>
<evidence type="ECO:0000256" key="3">
    <source>
        <dbReference type="ARBA" id="ARBA00022475"/>
    </source>
</evidence>
<feature type="transmembrane region" description="Helical" evidence="8">
    <location>
        <begin position="88"/>
        <end position="113"/>
    </location>
</feature>
<evidence type="ECO:0000256" key="7">
    <source>
        <dbReference type="SAM" id="MobiDB-lite"/>
    </source>
</evidence>
<evidence type="ECO:0000256" key="5">
    <source>
        <dbReference type="ARBA" id="ARBA00022989"/>
    </source>
</evidence>
<protein>
    <submittedName>
        <fullName evidence="9">Permease</fullName>
    </submittedName>
</protein>
<dbReference type="Pfam" id="PF03773">
    <property type="entry name" value="ArsP_1"/>
    <property type="match status" value="1"/>
</dbReference>
<keyword evidence="6 8" id="KW-0472">Membrane</keyword>
<gene>
    <name evidence="9" type="ORF">HZS54_21370</name>
</gene>
<accession>A0A7D5T6A5</accession>
<dbReference type="GeneID" id="56085197"/>
<dbReference type="InterPro" id="IPR005524">
    <property type="entry name" value="DUF318"/>
</dbReference>
<feature type="transmembrane region" description="Helical" evidence="8">
    <location>
        <begin position="235"/>
        <end position="256"/>
    </location>
</feature>
<evidence type="ECO:0000256" key="1">
    <source>
        <dbReference type="ARBA" id="ARBA00004651"/>
    </source>
</evidence>
<dbReference type="EMBL" id="CP058909">
    <property type="protein sequence ID" value="QLH84031.1"/>
    <property type="molecule type" value="Genomic_DNA"/>
</dbReference>
<name>A0A7D5T6A5_9EURY</name>
<feature type="transmembrane region" description="Helical" evidence="8">
    <location>
        <begin position="119"/>
        <end position="136"/>
    </location>
</feature>
<evidence type="ECO:0000256" key="6">
    <source>
        <dbReference type="ARBA" id="ARBA00023136"/>
    </source>
</evidence>
<comment type="similarity">
    <text evidence="2">Belongs to the UPF0718 family.</text>
</comment>
<feature type="transmembrane region" description="Helical" evidence="8">
    <location>
        <begin position="262"/>
        <end position="284"/>
    </location>
</feature>
<dbReference type="PANTHER" id="PTHR42775">
    <property type="entry name" value="PERMEASE RV2963-RELATED"/>
    <property type="match status" value="1"/>
</dbReference>
<keyword evidence="4 8" id="KW-0812">Transmembrane</keyword>
<dbReference type="GO" id="GO:0005886">
    <property type="term" value="C:plasma membrane"/>
    <property type="evidence" value="ECO:0007669"/>
    <property type="project" value="UniProtKB-SubCell"/>
</dbReference>
<evidence type="ECO:0000313" key="10">
    <source>
        <dbReference type="Proteomes" id="UP000509346"/>
    </source>
</evidence>
<keyword evidence="10" id="KW-1185">Reference proteome</keyword>
<organism evidence="9 10">
    <name type="scientific">Halosimplex pelagicum</name>
    <dbReference type="NCBI Taxonomy" id="869886"/>
    <lineage>
        <taxon>Archaea</taxon>
        <taxon>Methanobacteriati</taxon>
        <taxon>Methanobacteriota</taxon>
        <taxon>Stenosarchaea group</taxon>
        <taxon>Halobacteria</taxon>
        <taxon>Halobacteriales</taxon>
        <taxon>Haloarculaceae</taxon>
        <taxon>Halosimplex</taxon>
    </lineage>
</organism>
<dbReference type="PANTHER" id="PTHR42775:SF1">
    <property type="entry name" value="PERMEASE RV2963-RELATED"/>
    <property type="match status" value="1"/>
</dbReference>
<evidence type="ECO:0000256" key="2">
    <source>
        <dbReference type="ARBA" id="ARBA00006386"/>
    </source>
</evidence>
<evidence type="ECO:0000256" key="8">
    <source>
        <dbReference type="SAM" id="Phobius"/>
    </source>
</evidence>
<dbReference type="Proteomes" id="UP000509346">
    <property type="component" value="Chromosome"/>
</dbReference>
<dbReference type="AlphaFoldDB" id="A0A7D5T6A5"/>
<keyword evidence="5 8" id="KW-1133">Transmembrane helix</keyword>
<dbReference type="KEGG" id="hpel:HZS54_21370"/>
<feature type="transmembrane region" description="Helical" evidence="8">
    <location>
        <begin position="22"/>
        <end position="39"/>
    </location>
</feature>
<sequence length="511" mass="52268">MSLTDSTLRAVALVAEMTWDTWWALVLGFTLSGAVEAFVSEDRMTRALGGDGWREVGLGAALGAASSSCSYSAVGTTKTLFKKGGSGVATLGAFMFASTDLVVELGFVLWVLLGWQFVVGEYLGGVVAVLVLALLFRRVIPEAWVEDAREHVRTTDGAACPTCSATVDPTDPDAVRIETGAGVEFACCGGCRRVYEARSDDADDTRLQDRVLSRAGWASAARATMKDWEMVWRDVALGFVVAGLVGGFVPDAWWAAVVPEGSGLAAVTAATVVAVAIGAATFMCSVGNVPFALVLWTNGVPYGAVLSFIYADLLIPPLVRLYREYYGTRMAAALTAALAVAAVVAGVVVHYVAGGLGLIPPAGEVGATVPDGYTLALNAVATPVALAQVTATYGLDAVRARTAAAIRAADDRSRGALRVAGGGVALLAALLAALVGTGLDAAASRADRGAASDADGPDPGGDRWRDRGLAAVGTAASAATAVDRLLAATAHRVAAAVDAPETPDTADADTD</sequence>
<dbReference type="OrthoDB" id="37898at2157"/>